<evidence type="ECO:0000256" key="1">
    <source>
        <dbReference type="SAM" id="MobiDB-lite"/>
    </source>
</evidence>
<dbReference type="Proteomes" id="UP001281614">
    <property type="component" value="Unassembled WGS sequence"/>
</dbReference>
<dbReference type="AlphaFoldDB" id="A0AAE0D5X3"/>
<protein>
    <submittedName>
        <fullName evidence="2">Uncharacterized protein</fullName>
    </submittedName>
</protein>
<dbReference type="EMBL" id="VYYT01000178">
    <property type="protein sequence ID" value="KAK2759615.1"/>
    <property type="molecule type" value="Genomic_DNA"/>
</dbReference>
<accession>A0AAE0D5X3</accession>
<name>A0AAE0D5X3_COLKA</name>
<gene>
    <name evidence="2" type="ORF">CKAH01_05402</name>
</gene>
<keyword evidence="3" id="KW-1185">Reference proteome</keyword>
<reference evidence="2" key="1">
    <citation type="submission" date="2023-02" db="EMBL/GenBank/DDBJ databases">
        <title>Colletotrichum kahawae CIFC_Que2 genome sequencing and assembly.</title>
        <authorList>
            <person name="Baroncelli R."/>
        </authorList>
    </citation>
    <scope>NUCLEOTIDE SEQUENCE</scope>
    <source>
        <strain evidence="2">CIFC_Que2</strain>
    </source>
</reference>
<feature type="region of interest" description="Disordered" evidence="1">
    <location>
        <begin position="63"/>
        <end position="85"/>
    </location>
</feature>
<evidence type="ECO:0000313" key="3">
    <source>
        <dbReference type="Proteomes" id="UP001281614"/>
    </source>
</evidence>
<organism evidence="2 3">
    <name type="scientific">Colletotrichum kahawae</name>
    <name type="common">Coffee berry disease fungus</name>
    <dbReference type="NCBI Taxonomy" id="34407"/>
    <lineage>
        <taxon>Eukaryota</taxon>
        <taxon>Fungi</taxon>
        <taxon>Dikarya</taxon>
        <taxon>Ascomycota</taxon>
        <taxon>Pezizomycotina</taxon>
        <taxon>Sordariomycetes</taxon>
        <taxon>Hypocreomycetidae</taxon>
        <taxon>Glomerellales</taxon>
        <taxon>Glomerellaceae</taxon>
        <taxon>Colletotrichum</taxon>
        <taxon>Colletotrichum gloeosporioides species complex</taxon>
    </lineage>
</organism>
<comment type="caution">
    <text evidence="2">The sequence shown here is derived from an EMBL/GenBank/DDBJ whole genome shotgun (WGS) entry which is preliminary data.</text>
</comment>
<sequence>MKFHHDNRQAPLPLLALAVAPLALLGLPRRNKDSKDTSAGLRFAAWHMRHSLIFPASPSAPHLHACTPADPAPPPLDHPGPSSSLTGSPPHLFLYLIKVNNQWCLPSGTTDAGQPA</sequence>
<evidence type="ECO:0000313" key="2">
    <source>
        <dbReference type="EMBL" id="KAK2759615.1"/>
    </source>
</evidence>
<proteinExistence type="predicted"/>